<keyword evidence="2" id="KW-1185">Reference proteome</keyword>
<dbReference type="Proteomes" id="UP000031014">
    <property type="component" value="Unassembled WGS sequence"/>
</dbReference>
<dbReference type="AlphaFoldDB" id="A0A0A8XBX0"/>
<gene>
    <name evidence="1" type="ORF">SAMD00020551_4735</name>
</gene>
<reference evidence="1 2" key="1">
    <citation type="submission" date="2013-06" db="EMBL/GenBank/DDBJ databases">
        <title>Whole genome shotgun sequence of Bacillus selenatarsenatis SF-1.</title>
        <authorList>
            <person name="Kuroda M."/>
            <person name="Sei K."/>
            <person name="Yamashita M."/>
            <person name="Ike M."/>
        </authorList>
    </citation>
    <scope>NUCLEOTIDE SEQUENCE [LARGE SCALE GENOMIC DNA]</scope>
    <source>
        <strain evidence="1 2">SF-1</strain>
    </source>
</reference>
<accession>A0A0A8XBX0</accession>
<name>A0A0A8XBX0_MESS1</name>
<evidence type="ECO:0000313" key="2">
    <source>
        <dbReference type="Proteomes" id="UP000031014"/>
    </source>
</evidence>
<protein>
    <submittedName>
        <fullName evidence="1">Uncharacterized protein</fullName>
    </submittedName>
</protein>
<evidence type="ECO:0000313" key="1">
    <source>
        <dbReference type="EMBL" id="GAM16522.1"/>
    </source>
</evidence>
<sequence length="42" mass="4873">MKITEVKLKSLLEAYNLNTNDKKPSNLVAFCRFIKILCDMEP</sequence>
<proteinExistence type="predicted"/>
<dbReference type="EMBL" id="BASE01000131">
    <property type="protein sequence ID" value="GAM16522.1"/>
    <property type="molecule type" value="Genomic_DNA"/>
</dbReference>
<comment type="caution">
    <text evidence="1">The sequence shown here is derived from an EMBL/GenBank/DDBJ whole genome shotgun (WGS) entry which is preliminary data.</text>
</comment>
<organism evidence="1 2">
    <name type="scientific">Mesobacillus selenatarsenatis (strain DSM 18680 / JCM 14380 / FERM P-15431 / SF-1)</name>
    <dbReference type="NCBI Taxonomy" id="1321606"/>
    <lineage>
        <taxon>Bacteria</taxon>
        <taxon>Bacillati</taxon>
        <taxon>Bacillota</taxon>
        <taxon>Bacilli</taxon>
        <taxon>Bacillales</taxon>
        <taxon>Bacillaceae</taxon>
        <taxon>Mesobacillus</taxon>
    </lineage>
</organism>